<reference evidence="2" key="1">
    <citation type="journal article" date="2022" name="Proc. Natl. Acad. Sci. U.S.A.">
        <title>Life cycle and functional genomics of the unicellular red alga Galdieria for elucidating algal and plant evolution and industrial use.</title>
        <authorList>
            <person name="Hirooka S."/>
            <person name="Itabashi T."/>
            <person name="Ichinose T.M."/>
            <person name="Onuma R."/>
            <person name="Fujiwara T."/>
            <person name="Yamashita S."/>
            <person name="Jong L.W."/>
            <person name="Tomita R."/>
            <person name="Iwane A.H."/>
            <person name="Miyagishima S.Y."/>
        </authorList>
    </citation>
    <scope>NUCLEOTIDE SEQUENCE</scope>
    <source>
        <strain evidence="2">NBRC 102759</strain>
    </source>
</reference>
<proteinExistence type="predicted"/>
<name>A0A9C7Q132_9RHOD</name>
<dbReference type="PANTHER" id="PTHR46512:SF10">
    <property type="entry name" value="FK506-BINDING PROTEIN-LIKE"/>
    <property type="match status" value="1"/>
</dbReference>
<evidence type="ECO:0000313" key="1">
    <source>
        <dbReference type="EMBL" id="GJQ10805.1"/>
    </source>
</evidence>
<dbReference type="SUPFAM" id="SSF48452">
    <property type="entry name" value="TPR-like"/>
    <property type="match status" value="1"/>
</dbReference>
<dbReference type="InterPro" id="IPR011990">
    <property type="entry name" value="TPR-like_helical_dom_sf"/>
</dbReference>
<evidence type="ECO:0000313" key="3">
    <source>
        <dbReference type="Proteomes" id="UP001061958"/>
    </source>
</evidence>
<comment type="caution">
    <text evidence="2">The sequence shown here is derived from an EMBL/GenBank/DDBJ whole genome shotgun (WGS) entry which is preliminary data.</text>
</comment>
<dbReference type="Proteomes" id="UP001061958">
    <property type="component" value="Unassembled WGS sequence"/>
</dbReference>
<dbReference type="PANTHER" id="PTHR46512">
    <property type="entry name" value="PEPTIDYLPROLYL ISOMERASE"/>
    <property type="match status" value="1"/>
</dbReference>
<dbReference type="EMBL" id="BQMJ01000018">
    <property type="protein sequence ID" value="GJQ10805.1"/>
    <property type="molecule type" value="Genomic_DNA"/>
</dbReference>
<dbReference type="InterPro" id="IPR050754">
    <property type="entry name" value="FKBP4/5/8-like"/>
</dbReference>
<dbReference type="Gene3D" id="1.25.40.10">
    <property type="entry name" value="Tetratricopeptide repeat domain"/>
    <property type="match status" value="1"/>
</dbReference>
<protein>
    <submittedName>
        <fullName evidence="2">Uncharacterized protein</fullName>
    </submittedName>
</protein>
<dbReference type="OrthoDB" id="329548at2759"/>
<evidence type="ECO:0000313" key="2">
    <source>
        <dbReference type="EMBL" id="GJQ13197.1"/>
    </source>
</evidence>
<reference evidence="2" key="2">
    <citation type="submission" date="2022-01" db="EMBL/GenBank/DDBJ databases">
        <authorList>
            <person name="Hirooka S."/>
            <person name="Miyagishima S.Y."/>
        </authorList>
    </citation>
    <scope>NUCLEOTIDE SEQUENCE</scope>
    <source>
        <strain evidence="2">NBRC 102759</strain>
    </source>
</reference>
<dbReference type="AlphaFoldDB" id="A0A9C7Q132"/>
<keyword evidence="3" id="KW-1185">Reference proteome</keyword>
<accession>A0A9C7Q132</accession>
<sequence length="293" mass="33215">MMTFNWTLLTSGTLQVVKPGTGDRPRNGDKCLVQCKLINNSVDEDTQENGEKLLKFWLPLGRGDLEQIVSDLSVGSECIIQSSDDADKDENSVSIYLSLLDIVRGEPISMEHNETECILEAVSQLKKEAKHWICNSSEQSEHIKKAIDKYEEALDMLYSRATSRMLEEGSFSEIGVGLHCNLAICYNRLSKPYMAWLHSNAALKIRPMQVKAIFQRAKAYWHIGDLFNAYRDIQILESVDYLDDIAVKRLKKQIEQVIDSQSKQYDKEVLESFQVAVSTKSFLIPSHSNSTAE</sequence>
<organism evidence="2 3">
    <name type="scientific">Galdieria partita</name>
    <dbReference type="NCBI Taxonomy" id="83374"/>
    <lineage>
        <taxon>Eukaryota</taxon>
        <taxon>Rhodophyta</taxon>
        <taxon>Bangiophyceae</taxon>
        <taxon>Galdieriales</taxon>
        <taxon>Galdieriaceae</taxon>
        <taxon>Galdieria</taxon>
    </lineage>
</organism>
<gene>
    <name evidence="1" type="ORF">GpartN1_g2596.t1</name>
    <name evidence="2" type="ORF">GpartN1_g4988.t1</name>
</gene>
<dbReference type="EMBL" id="BQMJ01000041">
    <property type="protein sequence ID" value="GJQ13197.1"/>
    <property type="molecule type" value="Genomic_DNA"/>
</dbReference>